<dbReference type="SUPFAM" id="SSF51695">
    <property type="entry name" value="PLC-like phosphodiesterases"/>
    <property type="match status" value="1"/>
</dbReference>
<evidence type="ECO:0000256" key="7">
    <source>
        <dbReference type="SAM" id="SignalP"/>
    </source>
</evidence>
<dbReference type="PANTHER" id="PTHR43620">
    <property type="entry name" value="GLYCEROPHOSPHORYL DIESTER PHOSPHODIESTERASE"/>
    <property type="match status" value="1"/>
</dbReference>
<feature type="domain" description="GP-PDE" evidence="8">
    <location>
        <begin position="42"/>
        <end position="332"/>
    </location>
</feature>
<dbReference type="PANTHER" id="PTHR43620:SF7">
    <property type="entry name" value="GLYCEROPHOSPHODIESTER PHOSPHODIESTERASE GDPD5-RELATED"/>
    <property type="match status" value="1"/>
</dbReference>
<evidence type="ECO:0000259" key="8">
    <source>
        <dbReference type="PROSITE" id="PS51704"/>
    </source>
</evidence>
<feature type="signal peptide" evidence="7">
    <location>
        <begin position="1"/>
        <end position="23"/>
    </location>
</feature>
<dbReference type="InterPro" id="IPR030395">
    <property type="entry name" value="GP_PDE_dom"/>
</dbReference>
<comment type="similarity">
    <text evidence="1">Belongs to the glycerophosphoryl diester phosphodiesterase family.</text>
</comment>
<evidence type="ECO:0000313" key="10">
    <source>
        <dbReference type="Proteomes" id="UP000325122"/>
    </source>
</evidence>
<dbReference type="EC" id="3.1.4.46" evidence="2"/>
<protein>
    <recommendedName>
        <fullName evidence="2">glycerophosphodiester phosphodiesterase</fullName>
        <ecNumber evidence="2">3.1.4.46</ecNumber>
    </recommendedName>
</protein>
<dbReference type="PROSITE" id="PS51257">
    <property type="entry name" value="PROKAR_LIPOPROTEIN"/>
    <property type="match status" value="1"/>
</dbReference>
<dbReference type="GO" id="GO:0006071">
    <property type="term" value="P:glycerol metabolic process"/>
    <property type="evidence" value="ECO:0007669"/>
    <property type="project" value="UniProtKB-KW"/>
</dbReference>
<evidence type="ECO:0000256" key="6">
    <source>
        <dbReference type="ARBA" id="ARBA00047512"/>
    </source>
</evidence>
<keyword evidence="5" id="KW-0378">Hydrolase</keyword>
<organism evidence="9 10">
    <name type="scientific">Alkalicaulis satelles</name>
    <dbReference type="NCBI Taxonomy" id="2609175"/>
    <lineage>
        <taxon>Bacteria</taxon>
        <taxon>Pseudomonadati</taxon>
        <taxon>Pseudomonadota</taxon>
        <taxon>Alphaproteobacteria</taxon>
        <taxon>Maricaulales</taxon>
        <taxon>Maricaulaceae</taxon>
        <taxon>Alkalicaulis</taxon>
    </lineage>
</organism>
<evidence type="ECO:0000256" key="1">
    <source>
        <dbReference type="ARBA" id="ARBA00007277"/>
    </source>
</evidence>
<keyword evidence="4" id="KW-0319">Glycerol metabolism</keyword>
<dbReference type="Proteomes" id="UP000325122">
    <property type="component" value="Unassembled WGS sequence"/>
</dbReference>
<reference evidence="9 10" key="1">
    <citation type="submission" date="2019-09" db="EMBL/GenBank/DDBJ databases">
        <authorList>
            <person name="Kevbrin V."/>
            <person name="Grouzdev D.S."/>
        </authorList>
    </citation>
    <scope>NUCLEOTIDE SEQUENCE [LARGE SCALE GENOMIC DNA]</scope>
    <source>
        <strain evidence="9 10">G-192</strain>
    </source>
</reference>
<comment type="catalytic activity">
    <reaction evidence="6">
        <text>a sn-glycero-3-phosphodiester + H2O = an alcohol + sn-glycerol 3-phosphate + H(+)</text>
        <dbReference type="Rhea" id="RHEA:12969"/>
        <dbReference type="ChEBI" id="CHEBI:15377"/>
        <dbReference type="ChEBI" id="CHEBI:15378"/>
        <dbReference type="ChEBI" id="CHEBI:30879"/>
        <dbReference type="ChEBI" id="CHEBI:57597"/>
        <dbReference type="ChEBI" id="CHEBI:83408"/>
        <dbReference type="EC" id="3.1.4.46"/>
    </reaction>
</comment>
<evidence type="ECO:0000256" key="3">
    <source>
        <dbReference type="ARBA" id="ARBA00022729"/>
    </source>
</evidence>
<name>A0A5M6ZGX0_9PROT</name>
<dbReference type="GO" id="GO:0006629">
    <property type="term" value="P:lipid metabolic process"/>
    <property type="evidence" value="ECO:0007669"/>
    <property type="project" value="InterPro"/>
</dbReference>
<dbReference type="PROSITE" id="PS51704">
    <property type="entry name" value="GP_PDE"/>
    <property type="match status" value="1"/>
</dbReference>
<feature type="chain" id="PRO_5024282941" description="glycerophosphodiester phosphodiesterase" evidence="7">
    <location>
        <begin position="24"/>
        <end position="346"/>
    </location>
</feature>
<dbReference type="CDD" id="cd08559">
    <property type="entry name" value="GDPD_periplasmic_GlpQ_like"/>
    <property type="match status" value="1"/>
</dbReference>
<dbReference type="Gene3D" id="3.20.20.190">
    <property type="entry name" value="Phosphatidylinositol (PI) phosphodiesterase"/>
    <property type="match status" value="1"/>
</dbReference>
<dbReference type="AlphaFoldDB" id="A0A5M6ZGX0"/>
<gene>
    <name evidence="9" type="ORF">F1654_09520</name>
</gene>
<dbReference type="RefSeq" id="WP_150023279.1">
    <property type="nucleotide sequence ID" value="NZ_VWOJ01000002.1"/>
</dbReference>
<dbReference type="InterPro" id="IPR017946">
    <property type="entry name" value="PLC-like_Pdiesterase_TIM-brl"/>
</dbReference>
<dbReference type="EMBL" id="VWOJ01000002">
    <property type="protein sequence ID" value="KAA5804012.1"/>
    <property type="molecule type" value="Genomic_DNA"/>
</dbReference>
<keyword evidence="3 7" id="KW-0732">Signal</keyword>
<evidence type="ECO:0000313" key="9">
    <source>
        <dbReference type="EMBL" id="KAA5804012.1"/>
    </source>
</evidence>
<evidence type="ECO:0000256" key="4">
    <source>
        <dbReference type="ARBA" id="ARBA00022798"/>
    </source>
</evidence>
<proteinExistence type="inferred from homology"/>
<dbReference type="GO" id="GO:0008889">
    <property type="term" value="F:glycerophosphodiester phosphodiesterase activity"/>
    <property type="evidence" value="ECO:0007669"/>
    <property type="project" value="UniProtKB-EC"/>
</dbReference>
<dbReference type="Pfam" id="PF03009">
    <property type="entry name" value="GDPD"/>
    <property type="match status" value="1"/>
</dbReference>
<keyword evidence="10" id="KW-1185">Reference proteome</keyword>
<evidence type="ECO:0000256" key="2">
    <source>
        <dbReference type="ARBA" id="ARBA00012247"/>
    </source>
</evidence>
<accession>A0A5M6ZGX0</accession>
<sequence length="346" mass="37669">MIRLAALTLWASLAAALAACSGAADTPAAAEAGWNTLTGEAPQVVAHRGASGYRPEHTVSAFRLAFEQGADILEPDLMMSSDGQLIVRHDPYLSTSTDIADRPEFADRQRTLMGREDWWVMDFTADELRSLRARQVFADRSQDYNDIDPVMTLDDFFDLVEELEAECSCTIITEPEIKLPAEHAAFGLDPLPALLDALERRGLNREGAPVIVQSFDAPFLQRLRPLTPVTLAMLYYGPDAQGFDAGGLSLEEIAQFADAVGPHISVLLNPDGTSTGYLEAAHALGLAVHVWTVRDDRPPHAGESVQDELRALYQLGVDGVFTDQPDTAVAVRAAMSAAEQARRQRQ</sequence>
<comment type="caution">
    <text evidence="9">The sequence shown here is derived from an EMBL/GenBank/DDBJ whole genome shotgun (WGS) entry which is preliminary data.</text>
</comment>
<evidence type="ECO:0000256" key="5">
    <source>
        <dbReference type="ARBA" id="ARBA00022801"/>
    </source>
</evidence>